<dbReference type="PANTHER" id="PTHR12247:SF139">
    <property type="entry name" value="ATHERIN-RELATED"/>
    <property type="match status" value="1"/>
</dbReference>
<keyword evidence="4" id="KW-0597">Phosphoprotein</keyword>
<keyword evidence="3" id="KW-1017">Isopeptide bond</keyword>
<accession>A0A9P0A4J0</accession>
<dbReference type="GO" id="GO:0008270">
    <property type="term" value="F:zinc ion binding"/>
    <property type="evidence" value="ECO:0007669"/>
    <property type="project" value="UniProtKB-KW"/>
</dbReference>
<feature type="region of interest" description="Disordered" evidence="12">
    <location>
        <begin position="387"/>
        <end position="436"/>
    </location>
</feature>
<gene>
    <name evidence="15" type="ORF">BEMITA_LOCUS3412</name>
</gene>
<dbReference type="SMART" id="SM00249">
    <property type="entry name" value="PHD"/>
    <property type="match status" value="2"/>
</dbReference>
<dbReference type="GO" id="GO:0005634">
    <property type="term" value="C:nucleus"/>
    <property type="evidence" value="ECO:0007669"/>
    <property type="project" value="UniProtKB-SubCell"/>
</dbReference>
<sequence>MPQVRQEYILEAIDQLRRRKSRPDLNRITNYVFRRYSASCKDTAAVLEKLVEDEIVVKVDYKGCTSYRNAAKWSQIADYKSKQEHEYVTVLVCRTVAELILLEPAYLDGGVPYDVLGKYVARKDKRFTKSYFNYILENEIEGGSLVKLPNGNYFVGDMDAVGKHNAPAEGAGLSQELLTSMDASSSSDLSLGDCSSSNPDMNDMVKNIRESLLVRKRRKRKQKAEIKHEGDGATVKEEPVLAATSTEEQKNDGVTVKDKHKKKQEPLLAAPSVEKQKNDGPVSANENLLGNETANKVSKGTKSKEHEAETPSEMVFDDEASLPPLPRFKAEPPSIPTPVNLVEDEEENVEDDLTCPKTEETEAKEEVSTSKRVDLVDLNLNGRRKRSKKVVFDPSDNNLPKVKRCKKGKPPSAVKSSPPGSKNNSPNKQPRKNSCDSIEKVKKSDVNHSTSIFQPVCSICDCTEKEVNGSLDSFISCTDCITKVHLKCFEETKSPGSFWKVNTSHWQCSNCKTCSVCEDSAEVDKLLICYACDEAYHAVCHDTISSCKTKISKENDKWICRGCFLASQIALVDEAMKARAERTECAEEILSAKIEPASLPPSLNCSRADTDTESVDHKESVNIESCFNDPFEGHPIDESIPDASKWSCEDVYKYFTKYFQQSIAEIFKHQEIDGLSLLLMKRHNILHDFNLKLGPALKVYGHVRRLQIRRTAPQLLWL</sequence>
<evidence type="ECO:0000256" key="4">
    <source>
        <dbReference type="ARBA" id="ARBA00022553"/>
    </source>
</evidence>
<evidence type="ECO:0000313" key="16">
    <source>
        <dbReference type="Proteomes" id="UP001152759"/>
    </source>
</evidence>
<evidence type="ECO:0000256" key="6">
    <source>
        <dbReference type="ARBA" id="ARBA00022771"/>
    </source>
</evidence>
<keyword evidence="8" id="KW-0832">Ubl conjugation</keyword>
<feature type="compositionally biased region" description="Basic and acidic residues" evidence="12">
    <location>
        <begin position="357"/>
        <end position="369"/>
    </location>
</feature>
<keyword evidence="16" id="KW-1185">Reference proteome</keyword>
<feature type="domain" description="PHD-type" evidence="13">
    <location>
        <begin position="511"/>
        <end position="566"/>
    </location>
</feature>
<dbReference type="Gene3D" id="1.10.150.50">
    <property type="entry name" value="Transcription Factor, Ets-1"/>
    <property type="match status" value="1"/>
</dbReference>
<feature type="compositionally biased region" description="Low complexity" evidence="12">
    <location>
        <begin position="415"/>
        <end position="428"/>
    </location>
</feature>
<evidence type="ECO:0000256" key="3">
    <source>
        <dbReference type="ARBA" id="ARBA00022499"/>
    </source>
</evidence>
<name>A0A9P0A4J0_BEMTA</name>
<feature type="domain" description="SAMD1-like winged helix (WH)" evidence="14">
    <location>
        <begin position="1"/>
        <end position="73"/>
    </location>
</feature>
<reference evidence="15" key="1">
    <citation type="submission" date="2021-12" db="EMBL/GenBank/DDBJ databases">
        <authorList>
            <person name="King R."/>
        </authorList>
    </citation>
    <scope>NUCLEOTIDE SEQUENCE</scope>
</reference>
<dbReference type="InterPro" id="IPR019787">
    <property type="entry name" value="Znf_PHD-finger"/>
</dbReference>
<evidence type="ECO:0000256" key="11">
    <source>
        <dbReference type="PROSITE-ProRule" id="PRU00146"/>
    </source>
</evidence>
<dbReference type="InterPro" id="IPR013083">
    <property type="entry name" value="Znf_RING/FYVE/PHD"/>
</dbReference>
<evidence type="ECO:0000256" key="7">
    <source>
        <dbReference type="ARBA" id="ARBA00022833"/>
    </source>
</evidence>
<comment type="subcellular location">
    <subcellularLocation>
        <location evidence="1">Nucleus</location>
    </subcellularLocation>
</comment>
<dbReference type="InterPro" id="IPR048589">
    <property type="entry name" value="SAMD1-like_WH"/>
</dbReference>
<dbReference type="Gene3D" id="3.30.40.10">
    <property type="entry name" value="Zinc/RING finger domain, C3HC4 (zinc finger)"/>
    <property type="match status" value="1"/>
</dbReference>
<dbReference type="EMBL" id="OU963863">
    <property type="protein sequence ID" value="CAH0384032.1"/>
    <property type="molecule type" value="Genomic_DNA"/>
</dbReference>
<keyword evidence="2" id="KW-0678">Repressor</keyword>
<evidence type="ECO:0000259" key="13">
    <source>
        <dbReference type="PROSITE" id="PS50016"/>
    </source>
</evidence>
<dbReference type="SUPFAM" id="SSF47769">
    <property type="entry name" value="SAM/Pointed domain"/>
    <property type="match status" value="1"/>
</dbReference>
<evidence type="ECO:0000259" key="14">
    <source>
        <dbReference type="PROSITE" id="PS52014"/>
    </source>
</evidence>
<protein>
    <submittedName>
        <fullName evidence="15">Uncharacterized protein</fullName>
    </submittedName>
</protein>
<dbReference type="InterPro" id="IPR001965">
    <property type="entry name" value="Znf_PHD"/>
</dbReference>
<dbReference type="PROSITE" id="PS50016">
    <property type="entry name" value="ZF_PHD_2"/>
    <property type="match status" value="2"/>
</dbReference>
<dbReference type="GO" id="GO:0042393">
    <property type="term" value="F:histone binding"/>
    <property type="evidence" value="ECO:0007669"/>
    <property type="project" value="TreeGrafter"/>
</dbReference>
<evidence type="ECO:0000256" key="9">
    <source>
        <dbReference type="ARBA" id="ARBA00022853"/>
    </source>
</evidence>
<proteinExistence type="predicted"/>
<dbReference type="PROSITE" id="PS52014">
    <property type="entry name" value="SAMD1_WH"/>
    <property type="match status" value="1"/>
</dbReference>
<feature type="compositionally biased region" description="Basic and acidic residues" evidence="12">
    <location>
        <begin position="247"/>
        <end position="257"/>
    </location>
</feature>
<feature type="compositionally biased region" description="Acidic residues" evidence="12">
    <location>
        <begin position="342"/>
        <end position="353"/>
    </location>
</feature>
<dbReference type="Pfam" id="PF21524">
    <property type="entry name" value="SAMD1_WH"/>
    <property type="match status" value="1"/>
</dbReference>
<dbReference type="PANTHER" id="PTHR12247">
    <property type="entry name" value="POLYCOMB GROUP PROTEIN"/>
    <property type="match status" value="1"/>
</dbReference>
<dbReference type="SUPFAM" id="SSF57903">
    <property type="entry name" value="FYVE/PHD zinc finger"/>
    <property type="match status" value="1"/>
</dbReference>
<feature type="compositionally biased region" description="Polar residues" evidence="12">
    <location>
        <begin position="284"/>
        <end position="300"/>
    </location>
</feature>
<dbReference type="InterPro" id="IPR011011">
    <property type="entry name" value="Znf_FYVE_PHD"/>
</dbReference>
<dbReference type="GO" id="GO:0006325">
    <property type="term" value="P:chromatin organization"/>
    <property type="evidence" value="ECO:0007669"/>
    <property type="project" value="UniProtKB-KW"/>
</dbReference>
<evidence type="ECO:0000256" key="2">
    <source>
        <dbReference type="ARBA" id="ARBA00022491"/>
    </source>
</evidence>
<feature type="domain" description="PHD-type" evidence="13">
    <location>
        <begin position="454"/>
        <end position="514"/>
    </location>
</feature>
<dbReference type="InterPro" id="IPR050548">
    <property type="entry name" value="PcG_chromatin_remod_factors"/>
</dbReference>
<dbReference type="Proteomes" id="UP001152759">
    <property type="component" value="Chromosome 2"/>
</dbReference>
<dbReference type="GO" id="GO:0045892">
    <property type="term" value="P:negative regulation of DNA-templated transcription"/>
    <property type="evidence" value="ECO:0007669"/>
    <property type="project" value="TreeGrafter"/>
</dbReference>
<keyword evidence="6 11" id="KW-0863">Zinc-finger</keyword>
<keyword evidence="5" id="KW-0479">Metal-binding</keyword>
<keyword evidence="10" id="KW-0539">Nucleus</keyword>
<dbReference type="AlphaFoldDB" id="A0A9P0A4J0"/>
<feature type="compositionally biased region" description="Basic and acidic residues" evidence="12">
    <location>
        <begin position="223"/>
        <end position="239"/>
    </location>
</feature>
<dbReference type="GO" id="GO:0003677">
    <property type="term" value="F:DNA binding"/>
    <property type="evidence" value="ECO:0007669"/>
    <property type="project" value="InterPro"/>
</dbReference>
<dbReference type="GO" id="GO:0003682">
    <property type="term" value="F:chromatin binding"/>
    <property type="evidence" value="ECO:0007669"/>
    <property type="project" value="TreeGrafter"/>
</dbReference>
<keyword evidence="9" id="KW-0156">Chromatin regulator</keyword>
<evidence type="ECO:0000256" key="12">
    <source>
        <dbReference type="SAM" id="MobiDB-lite"/>
    </source>
</evidence>
<keyword evidence="7" id="KW-0862">Zinc</keyword>
<dbReference type="InterPro" id="IPR013761">
    <property type="entry name" value="SAM/pointed_sf"/>
</dbReference>
<dbReference type="Pfam" id="PF00628">
    <property type="entry name" value="PHD"/>
    <property type="match status" value="1"/>
</dbReference>
<evidence type="ECO:0000256" key="1">
    <source>
        <dbReference type="ARBA" id="ARBA00004123"/>
    </source>
</evidence>
<feature type="region of interest" description="Disordered" evidence="12">
    <location>
        <begin position="215"/>
        <end position="369"/>
    </location>
</feature>
<evidence type="ECO:0000256" key="8">
    <source>
        <dbReference type="ARBA" id="ARBA00022843"/>
    </source>
</evidence>
<evidence type="ECO:0000256" key="5">
    <source>
        <dbReference type="ARBA" id="ARBA00022723"/>
    </source>
</evidence>
<organism evidence="15 16">
    <name type="scientific">Bemisia tabaci</name>
    <name type="common">Sweetpotato whitefly</name>
    <name type="synonym">Aleurodes tabaci</name>
    <dbReference type="NCBI Taxonomy" id="7038"/>
    <lineage>
        <taxon>Eukaryota</taxon>
        <taxon>Metazoa</taxon>
        <taxon>Ecdysozoa</taxon>
        <taxon>Arthropoda</taxon>
        <taxon>Hexapoda</taxon>
        <taxon>Insecta</taxon>
        <taxon>Pterygota</taxon>
        <taxon>Neoptera</taxon>
        <taxon>Paraneoptera</taxon>
        <taxon>Hemiptera</taxon>
        <taxon>Sternorrhyncha</taxon>
        <taxon>Aleyrodoidea</taxon>
        <taxon>Aleyrodidae</taxon>
        <taxon>Aleyrodinae</taxon>
        <taxon>Bemisia</taxon>
    </lineage>
</organism>
<evidence type="ECO:0000256" key="10">
    <source>
        <dbReference type="ARBA" id="ARBA00023242"/>
    </source>
</evidence>
<evidence type="ECO:0000313" key="15">
    <source>
        <dbReference type="EMBL" id="CAH0384032.1"/>
    </source>
</evidence>